<dbReference type="CDD" id="cd21676">
    <property type="entry name" value="SMP_Mug190"/>
    <property type="match status" value="1"/>
</dbReference>
<dbReference type="InterPro" id="IPR013783">
    <property type="entry name" value="Ig-like_fold"/>
</dbReference>
<keyword evidence="6 8" id="KW-1133">Transmembrane helix</keyword>
<feature type="compositionally biased region" description="Basic and acidic residues" evidence="7">
    <location>
        <begin position="41"/>
        <end position="52"/>
    </location>
</feature>
<dbReference type="Pfam" id="PF04739">
    <property type="entry name" value="AMPKBI"/>
    <property type="match status" value="1"/>
</dbReference>
<dbReference type="Gene3D" id="2.60.40.150">
    <property type="entry name" value="C2 domain"/>
    <property type="match status" value="2"/>
</dbReference>
<dbReference type="PROSITE" id="PS50004">
    <property type="entry name" value="C2"/>
    <property type="match status" value="2"/>
</dbReference>
<dbReference type="InterPro" id="IPR035892">
    <property type="entry name" value="C2_domain_sf"/>
</dbReference>
<dbReference type="InterPro" id="IPR001623">
    <property type="entry name" value="DnaJ_domain"/>
</dbReference>
<organism evidence="11 12">
    <name type="scientific">Wallemia hederae</name>
    <dbReference type="NCBI Taxonomy" id="1540922"/>
    <lineage>
        <taxon>Eukaryota</taxon>
        <taxon>Fungi</taxon>
        <taxon>Dikarya</taxon>
        <taxon>Basidiomycota</taxon>
        <taxon>Wallemiomycotina</taxon>
        <taxon>Wallemiomycetes</taxon>
        <taxon>Wallemiales</taxon>
        <taxon>Wallemiaceae</taxon>
        <taxon>Wallemia</taxon>
    </lineage>
</organism>
<evidence type="ECO:0000313" key="12">
    <source>
        <dbReference type="Proteomes" id="UP000310189"/>
    </source>
</evidence>
<dbReference type="SUPFAM" id="SSF46565">
    <property type="entry name" value="Chaperone J-domain"/>
    <property type="match status" value="1"/>
</dbReference>
<evidence type="ECO:0000256" key="3">
    <source>
        <dbReference type="ARBA" id="ARBA00022692"/>
    </source>
</evidence>
<reference evidence="11 12" key="1">
    <citation type="submission" date="2019-03" db="EMBL/GenBank/DDBJ databases">
        <title>Sequencing 23 genomes of Wallemia ichthyophaga.</title>
        <authorList>
            <person name="Gostincar C."/>
        </authorList>
    </citation>
    <scope>NUCLEOTIDE SEQUENCE [LARGE SCALE GENOMIC DNA]</scope>
    <source>
        <strain evidence="11 12">EXF-5753</strain>
    </source>
</reference>
<dbReference type="SMART" id="SM01010">
    <property type="entry name" value="AMPKBI"/>
    <property type="match status" value="1"/>
</dbReference>
<feature type="transmembrane region" description="Helical" evidence="8">
    <location>
        <begin position="720"/>
        <end position="749"/>
    </location>
</feature>
<keyword evidence="5" id="KW-0256">Endoplasmic reticulum</keyword>
<dbReference type="PANTHER" id="PTHR47348:SF3">
    <property type="entry name" value="MEIOTICALLY UP-REGULATED GENE 190 PROTEIN"/>
    <property type="match status" value="1"/>
</dbReference>
<dbReference type="SMART" id="SM00239">
    <property type="entry name" value="C2"/>
    <property type="match status" value="2"/>
</dbReference>
<feature type="compositionally biased region" description="Low complexity" evidence="7">
    <location>
        <begin position="24"/>
        <end position="37"/>
    </location>
</feature>
<comment type="caution">
    <text evidence="11">The sequence shown here is derived from an EMBL/GenBank/DDBJ whole genome shotgun (WGS) entry which is preliminary data.</text>
</comment>
<feature type="region of interest" description="Disordered" evidence="7">
    <location>
        <begin position="1723"/>
        <end position="1745"/>
    </location>
</feature>
<evidence type="ECO:0000256" key="5">
    <source>
        <dbReference type="ARBA" id="ARBA00022824"/>
    </source>
</evidence>
<feature type="compositionally biased region" description="Polar residues" evidence="7">
    <location>
        <begin position="1"/>
        <end position="16"/>
    </location>
</feature>
<feature type="compositionally biased region" description="Low complexity" evidence="7">
    <location>
        <begin position="1612"/>
        <end position="1621"/>
    </location>
</feature>
<evidence type="ECO:0000256" key="6">
    <source>
        <dbReference type="ARBA" id="ARBA00022989"/>
    </source>
</evidence>
<dbReference type="InterPro" id="IPR006828">
    <property type="entry name" value="ASC_dom"/>
</dbReference>
<dbReference type="PROSITE" id="PS00636">
    <property type="entry name" value="DNAJ_1"/>
    <property type="match status" value="1"/>
</dbReference>
<evidence type="ECO:0000256" key="7">
    <source>
        <dbReference type="SAM" id="MobiDB-lite"/>
    </source>
</evidence>
<keyword evidence="4" id="KW-0677">Repeat</keyword>
<dbReference type="InterPro" id="IPR014756">
    <property type="entry name" value="Ig_E-set"/>
</dbReference>
<name>A0A4T0FQ44_9BASI</name>
<feature type="compositionally biased region" description="Basic residues" evidence="7">
    <location>
        <begin position="1684"/>
        <end position="1701"/>
    </location>
</feature>
<dbReference type="OrthoDB" id="419768at2759"/>
<dbReference type="InterPro" id="IPR036869">
    <property type="entry name" value="J_dom_sf"/>
</dbReference>
<feature type="region of interest" description="Disordered" evidence="7">
    <location>
        <begin position="1595"/>
        <end position="1650"/>
    </location>
</feature>
<feature type="domain" description="J" evidence="10">
    <location>
        <begin position="399"/>
        <end position="462"/>
    </location>
</feature>
<dbReference type="SUPFAM" id="SSF49562">
    <property type="entry name" value="C2 domain (Calcium/lipid-binding domain, CaLB)"/>
    <property type="match status" value="2"/>
</dbReference>
<feature type="transmembrane region" description="Helical" evidence="8">
    <location>
        <begin position="538"/>
        <end position="563"/>
    </location>
</feature>
<feature type="compositionally biased region" description="Low complexity" evidence="7">
    <location>
        <begin position="91"/>
        <end position="105"/>
    </location>
</feature>
<comment type="similarity">
    <text evidence="2">Belongs to the 5'-AMP-activated protein kinase beta subunit family.</text>
</comment>
<dbReference type="GO" id="GO:0005789">
    <property type="term" value="C:endoplasmic reticulum membrane"/>
    <property type="evidence" value="ECO:0007669"/>
    <property type="project" value="UniProtKB-SubCell"/>
</dbReference>
<dbReference type="Pfam" id="PF00168">
    <property type="entry name" value="C2"/>
    <property type="match status" value="2"/>
</dbReference>
<evidence type="ECO:0000259" key="9">
    <source>
        <dbReference type="PROSITE" id="PS50004"/>
    </source>
</evidence>
<accession>A0A4T0FQ44</accession>
<dbReference type="CDD" id="cd06257">
    <property type="entry name" value="DnaJ"/>
    <property type="match status" value="1"/>
</dbReference>
<feature type="transmembrane region" description="Helical" evidence="8">
    <location>
        <begin position="569"/>
        <end position="596"/>
    </location>
</feature>
<sequence>MGNSASSNNTQRQQSIKDIATHNRQASQQQAAAYKAQQPRRRAEFPRRRSLELPDLLPLSQHATAHKNVHPQLVHNPDADSSVSGNPSGVTSNTTINSNNTTTTNKDSQQPQPPPAWIPQPGTVSSPLIDAAVALQASYFPTVPATAATPSLKMDDGADLPAYNAAAVHKEEESGDASNELTDTVLSWRGGGNDAQVRFGPGWKTSVPMTRSENDFVTCVKLPPGHHRIVFVVDNNWRVSDDLQTATDDDGLMVNYVEVPKIGDRAEHAKEINNRRIITPPQDDFIDLSHQDPTPAHEYTSDIPQMLVTYANLESSPPSSPQANHIPLPEPPMLPRQLERVVLNAQPPLVAPPSNNTVPHGGTLDDNSVLPIPNHVTLRHLTASAIRGGVLAVGTTTRSHYATLNLGEDASQKDIRLAYRRLALQNHPDRTGRATDEVFREVQEAYSVLSDPLRRSEYDWGSKLGGFGGFSGFGGSSSGGGTDAADPASAQLLIFGVLLSAISLLALLTYLTYSFFPLLLLLLLALNASHTGRSCVMPLTLLALSFTSGLLFVGAWIAVMLAHLEQMEWLFWGVGYAAIFNHYNAVAVLVALAWTIEQTRLGQRMINLSPGLVNFYSPSLPLSVDIQIKTRVTAMSAKSRNSLESHAKSEMKEKDLILDPITLHNVAAKDTTQAEYDYVMRRLSGKEKVAEDRLITKPFPPTHSSQAFLREHLPVFVKEFGVYAAILSLIPLPIPLIIALTAALLWRIWLHIDNEADKLAYEQERQRALDSKASVGGIQESCHWMNQILSRVWGIINPDLFTLGIDLLEDTMEGMLPSFMMGFVNGVKVSDMDQGTVPMRVLSMRDLTDAEMMETLRGEKEKEKDGEGDGEEEIPGVTYARPDEEPGEYINLEINFAYRAKPSGDLAAKSRNIHMLIHFVVGLKKMLGAVMPVYVEVQGMTGTLRARCQLVPDPPFIKNTTIAFMGLPKVVISATPLTKHFFNAMKLPLVSQFINSSINAAMRDFCAPSSYTVDVQELLLEDDVKRDVSAIGVIEVRLHGAHDIEKSDTNGTSDPYCTIAFSKQQKPLYSTRVGGVFLLGTPLTHPSQVIVNDLYPTWEESTTILLRPEIIKSQEEISVQLYDSDRFSADDRLGEATMSITKLVRHPGKMYRLNSELAGQVHGTRRQGTLTWSVAFHPKRDLNQSLMTSGANPNVPHDIAEQYKDEFGDAKIENENRLVQRIRPELEYPSGILSIQIHSISQLEVKNTSGTFGTDAMRSGAAGQSYVETEDEQSTTAPSSYCTVIVNDQTVYRTRKKPFAFNPVFNAGTERFIADWRSTMVCVAIYDSRYREQDPILGVVPLKLSEVLKNGCQLTNSYPLIGGLGGLAAMHMYTPLTHSTGYGRVRLSVLFRSCDMKLERPLLGWEIGTMQLHSNITVHFDAGKHANYTKCVVRTISSEVKLRKRKTVERDVVSWKVEAEEPPLRLPVKRRYASSFRVEFYTNAINSGPAAVAIIWLRDVVDNEMLRNFSMSLWEGRDFHRLMQCYTYSEADAENLGLKKIGRVTLDMRYKSGLGKTHAHFRGNKESMDVLQAWEAAVSSGQRSTVGDFISEYTDVDRRRDPASGVNGGGRSMRSARSTRSAHQPRESIDGYSHQPSTIGTHRAHDDEYVTDDDADVDELGEVGEMGELREMQELQDPESPADHHRKTSKRALRKAMHREHRGSYQYKPVRTAMWAAKGVRQSFSSVKAKTSLHDRRANQVETEV</sequence>
<evidence type="ECO:0000256" key="2">
    <source>
        <dbReference type="ARBA" id="ARBA00010926"/>
    </source>
</evidence>
<comment type="subcellular location">
    <subcellularLocation>
        <location evidence="1">Endoplasmic reticulum membrane</location>
    </subcellularLocation>
</comment>
<dbReference type="Gene3D" id="1.10.287.110">
    <property type="entry name" value="DnaJ domain"/>
    <property type="match status" value="1"/>
</dbReference>
<dbReference type="Pfam" id="PF25669">
    <property type="entry name" value="SMP_MUG190-like"/>
    <property type="match status" value="1"/>
</dbReference>
<feature type="region of interest" description="Disordered" evidence="7">
    <location>
        <begin position="1"/>
        <end position="55"/>
    </location>
</feature>
<dbReference type="InterPro" id="IPR057349">
    <property type="entry name" value="C2_Mug190_3rd"/>
</dbReference>
<dbReference type="InterPro" id="IPR032640">
    <property type="entry name" value="AMPK1_CBM"/>
</dbReference>
<keyword evidence="12" id="KW-1185">Reference proteome</keyword>
<keyword evidence="3 8" id="KW-0812">Transmembrane</keyword>
<feature type="region of interest" description="Disordered" evidence="7">
    <location>
        <begin position="858"/>
        <end position="880"/>
    </location>
</feature>
<gene>
    <name evidence="11" type="ORF">E3P99_01494</name>
</gene>
<protein>
    <recommendedName>
        <fullName evidence="13">J domain-containing protein</fullName>
    </recommendedName>
</protein>
<dbReference type="CDD" id="cd04052">
    <property type="entry name" value="C2B_Tricalbin-like"/>
    <property type="match status" value="1"/>
</dbReference>
<evidence type="ECO:0000256" key="8">
    <source>
        <dbReference type="SAM" id="Phobius"/>
    </source>
</evidence>
<feature type="transmembrane region" description="Helical" evidence="8">
    <location>
        <begin position="493"/>
        <end position="526"/>
    </location>
</feature>
<dbReference type="InterPro" id="IPR037765">
    <property type="entry name" value="C2B_Tricalbin"/>
</dbReference>
<evidence type="ECO:0008006" key="13">
    <source>
        <dbReference type="Google" id="ProtNLM"/>
    </source>
</evidence>
<feature type="domain" description="C2" evidence="9">
    <location>
        <begin position="1014"/>
        <end position="1154"/>
    </location>
</feature>
<dbReference type="Proteomes" id="UP000310189">
    <property type="component" value="Unassembled WGS sequence"/>
</dbReference>
<proteinExistence type="inferred from homology"/>
<evidence type="ECO:0000256" key="4">
    <source>
        <dbReference type="ARBA" id="ARBA00022737"/>
    </source>
</evidence>
<feature type="region of interest" description="Disordered" evidence="7">
    <location>
        <begin position="1674"/>
        <end position="1705"/>
    </location>
</feature>
<keyword evidence="8" id="KW-0472">Membrane</keyword>
<feature type="domain" description="C2" evidence="9">
    <location>
        <begin position="1214"/>
        <end position="1358"/>
    </location>
</feature>
<dbReference type="Gene3D" id="2.60.40.10">
    <property type="entry name" value="Immunoglobulins"/>
    <property type="match status" value="1"/>
</dbReference>
<feature type="compositionally biased region" description="Basic and acidic residues" evidence="7">
    <location>
        <begin position="858"/>
        <end position="867"/>
    </location>
</feature>
<dbReference type="InterPro" id="IPR000008">
    <property type="entry name" value="C2_dom"/>
</dbReference>
<dbReference type="SUPFAM" id="SSF160219">
    <property type="entry name" value="AMPKBI-like"/>
    <property type="match status" value="1"/>
</dbReference>
<dbReference type="PRINTS" id="PR00625">
    <property type="entry name" value="JDOMAIN"/>
</dbReference>
<evidence type="ECO:0000313" key="11">
    <source>
        <dbReference type="EMBL" id="TIA90538.1"/>
    </source>
</evidence>
<feature type="compositionally biased region" description="Polar residues" evidence="7">
    <location>
        <begin position="79"/>
        <end position="90"/>
    </location>
</feature>
<dbReference type="SMART" id="SM00271">
    <property type="entry name" value="DnaJ"/>
    <property type="match status" value="1"/>
</dbReference>
<dbReference type="Gene3D" id="6.20.250.60">
    <property type="match status" value="1"/>
</dbReference>
<feature type="region of interest" description="Disordered" evidence="7">
    <location>
        <begin position="72"/>
        <end position="123"/>
    </location>
</feature>
<dbReference type="EMBL" id="SPNW01000018">
    <property type="protein sequence ID" value="TIA90538.1"/>
    <property type="molecule type" value="Genomic_DNA"/>
</dbReference>
<dbReference type="Pfam" id="PF00226">
    <property type="entry name" value="DnaJ"/>
    <property type="match status" value="1"/>
</dbReference>
<evidence type="ECO:0000259" key="10">
    <source>
        <dbReference type="PROSITE" id="PS50076"/>
    </source>
</evidence>
<dbReference type="GO" id="GO:0061817">
    <property type="term" value="P:endoplasmic reticulum-plasma membrane tethering"/>
    <property type="evidence" value="ECO:0007669"/>
    <property type="project" value="InterPro"/>
</dbReference>
<dbReference type="InterPro" id="IPR037256">
    <property type="entry name" value="ASC_dom_sf"/>
</dbReference>
<dbReference type="SUPFAM" id="SSF81296">
    <property type="entry name" value="E set domains"/>
    <property type="match status" value="1"/>
</dbReference>
<dbReference type="PROSITE" id="PS50076">
    <property type="entry name" value="DNAJ_2"/>
    <property type="match status" value="1"/>
</dbReference>
<dbReference type="CDD" id="cd02859">
    <property type="entry name" value="E_set_AMPKbeta_like_N"/>
    <property type="match status" value="1"/>
</dbReference>
<dbReference type="Pfam" id="PF25331">
    <property type="entry name" value="C2_Mug190_3rd"/>
    <property type="match status" value="1"/>
</dbReference>
<dbReference type="PANTHER" id="PTHR47348">
    <property type="entry name" value="MEIOTICALLY UP-REGULATED GENE 190 PROTEIN"/>
    <property type="match status" value="1"/>
</dbReference>
<evidence type="ECO:0000256" key="1">
    <source>
        <dbReference type="ARBA" id="ARBA00004586"/>
    </source>
</evidence>
<dbReference type="InterPro" id="IPR018253">
    <property type="entry name" value="DnaJ_domain_CS"/>
</dbReference>
<dbReference type="Pfam" id="PF16561">
    <property type="entry name" value="AMPK1_CBM"/>
    <property type="match status" value="1"/>
</dbReference>